<dbReference type="Pfam" id="PF04784">
    <property type="entry name" value="DUF547"/>
    <property type="match status" value="1"/>
</dbReference>
<evidence type="ECO:0000313" key="4">
    <source>
        <dbReference type="EMBL" id="KAJ5072190.1"/>
    </source>
</evidence>
<evidence type="ECO:0000256" key="1">
    <source>
        <dbReference type="SAM" id="Coils"/>
    </source>
</evidence>
<dbReference type="PRINTS" id="PR01301">
    <property type="entry name" value="RGSPROTEIN"/>
</dbReference>
<feature type="domain" description="RGS" evidence="3">
    <location>
        <begin position="582"/>
        <end position="700"/>
    </location>
</feature>
<proteinExistence type="predicted"/>
<feature type="coiled-coil region" evidence="1">
    <location>
        <begin position="297"/>
        <end position="335"/>
    </location>
</feature>
<dbReference type="InterPro" id="IPR036305">
    <property type="entry name" value="RGS_sf"/>
</dbReference>
<dbReference type="FunFam" id="1.10.167.10:FF:000001">
    <property type="entry name" value="Putative regulator of g-protein signaling 12"/>
    <property type="match status" value="1"/>
</dbReference>
<dbReference type="Gene3D" id="1.10.167.10">
    <property type="entry name" value="Regulator of G-protein Signalling 4, domain 2"/>
    <property type="match status" value="1"/>
</dbReference>
<dbReference type="SUPFAM" id="SSF48097">
    <property type="entry name" value="Regulator of G-protein signaling, RGS"/>
    <property type="match status" value="1"/>
</dbReference>
<dbReference type="InterPro" id="IPR044926">
    <property type="entry name" value="RGS_subdomain_2"/>
</dbReference>
<feature type="compositionally biased region" description="Polar residues" evidence="2">
    <location>
        <begin position="538"/>
        <end position="564"/>
    </location>
</feature>
<keyword evidence="1" id="KW-0175">Coiled coil</keyword>
<gene>
    <name evidence="4" type="ORF">M0811_09570</name>
</gene>
<feature type="region of interest" description="Disordered" evidence="2">
    <location>
        <begin position="223"/>
        <end position="243"/>
    </location>
</feature>
<comment type="caution">
    <text evidence="4">The sequence shown here is derived from an EMBL/GenBank/DDBJ whole genome shotgun (WGS) entry which is preliminary data.</text>
</comment>
<sequence>MGNVEISRSLKSKQKPKRKLKENIPVCIFDEKGFFCSISKKALVLFKAKTPKQILEENVKKFMPKIQPHLNQETTEKLTEIHKDLSEKKENLTPIILRMLSLTGAPFWARCNISRVDIEGYMYIKVGFSVEENPNFEQKITEKRKMTPNKSISECKQSQKSSLRISKTISENAQQTIGEFEPLDLDEFDLVEDLDSKTDANESFHSSPKYTGIENKKLNRVEKVTSPTKTKRSYTNPLPESPRKLESRDLAMKKLEKLKYLYTLALSKSRSNTAQFESSFMRLKDKMQESKTIKSQLTKIDSEKEALKRQIEHLKNHLENQVEKHKKEESALVLKTQEKRNHESIAQKKIAAQQEKDFHQKELDKQHEIVNKLKIKRVLMHSEQKAFFESKSKVEQLRAKLQSKIEDLEIIKEEYHKIKDQVEQEKAIVDQKHRNNEESVKKLKEDLVEINSQIKEVDSDIKTLNMETQSQAILEKHQQMLQQQLHQKLLENYSLKLQNGEIQFSLASVFSSLCNFFECPIPEQVKLREDFQFLSENTSETSQNIPSIDLTLNPNQESTQNTPKKTQEIEEKSEKKLYKFEKLNEIFEVPLAIDYFQEFLCEQYNSENILFYLACVDFKQIESQEKLIQRANEIYEKFVKPGSLFEINVDSQTRDDLSRLILDGKINKSIFDTSIIAVKSHMNYNSFEPFKQSHLYTKLLEKLNSDKPHVSDQTNYKIGMLVSPKKISNILNFDFESNDVLQDPLHFSLKIMKDLIYLISIHYSVTLKSINCDILSKSLPFRRFVLSTHALQKISFVSLLPQDMLVFFINIYNTLFLHSIIVNGTPTTKTEQHKFYTETKYNIAGNVFSLLDIQSGLLESNTKNKKTAFGKIFWRNSNQNDSLSVVEKQGQRIIFSLLTLNQKNPSLKSYEPEFFQEQLNETTRQFFLENIYIDEKHKTVYLPKIILKCLHYFGNDETTALRWSLVFLQNDLTKQRSFDNYAIKFKKSQDFTVTFERK</sequence>
<feature type="region of interest" description="Disordered" evidence="2">
    <location>
        <begin position="538"/>
        <end position="568"/>
    </location>
</feature>
<keyword evidence="5" id="KW-1185">Reference proteome</keyword>
<dbReference type="Pfam" id="PF00615">
    <property type="entry name" value="RGS"/>
    <property type="match status" value="1"/>
</dbReference>
<dbReference type="PROSITE" id="PS50132">
    <property type="entry name" value="RGS"/>
    <property type="match status" value="1"/>
</dbReference>
<dbReference type="EMBL" id="JAPDFW010000082">
    <property type="protein sequence ID" value="KAJ5072190.1"/>
    <property type="molecule type" value="Genomic_DNA"/>
</dbReference>
<name>A0A9Q0LGU4_ANAIG</name>
<evidence type="ECO:0000313" key="5">
    <source>
        <dbReference type="Proteomes" id="UP001149090"/>
    </source>
</evidence>
<reference evidence="4" key="1">
    <citation type="submission" date="2022-10" db="EMBL/GenBank/DDBJ databases">
        <title>Novel sulphate-reducing endosymbionts in the free-living metamonad Anaeramoeba.</title>
        <authorList>
            <person name="Jerlstrom-Hultqvist J."/>
            <person name="Cepicka I."/>
            <person name="Gallot-Lavallee L."/>
            <person name="Salas-Leiva D."/>
            <person name="Curtis B.A."/>
            <person name="Zahonova K."/>
            <person name="Pipaliya S."/>
            <person name="Dacks J."/>
            <person name="Roger A.J."/>
        </authorList>
    </citation>
    <scope>NUCLEOTIDE SEQUENCE</scope>
    <source>
        <strain evidence="4">BMAN</strain>
    </source>
</reference>
<dbReference type="PANTHER" id="PTHR46361:SF3">
    <property type="entry name" value="ELECTRON CARRIER_ PROTEIN DISULFIDE OXIDOREDUCTASE"/>
    <property type="match status" value="1"/>
</dbReference>
<dbReference type="PANTHER" id="PTHR46361">
    <property type="entry name" value="ELECTRON CARRIER/ PROTEIN DISULFIDE OXIDOREDUCTASE"/>
    <property type="match status" value="1"/>
</dbReference>
<dbReference type="CDD" id="cd07440">
    <property type="entry name" value="RGS"/>
    <property type="match status" value="1"/>
</dbReference>
<feature type="compositionally biased region" description="Polar residues" evidence="2">
    <location>
        <begin position="225"/>
        <end position="238"/>
    </location>
</feature>
<dbReference type="Proteomes" id="UP001149090">
    <property type="component" value="Unassembled WGS sequence"/>
</dbReference>
<dbReference type="InterPro" id="IPR016137">
    <property type="entry name" value="RGS"/>
</dbReference>
<feature type="coiled-coil region" evidence="1">
    <location>
        <begin position="391"/>
        <end position="467"/>
    </location>
</feature>
<dbReference type="InterPro" id="IPR006869">
    <property type="entry name" value="DUF547"/>
</dbReference>
<protein>
    <submittedName>
        <fullName evidence="4">Electron carrier/ protein disulfide oxidoreductase</fullName>
    </submittedName>
</protein>
<evidence type="ECO:0000259" key="3">
    <source>
        <dbReference type="PROSITE" id="PS50132"/>
    </source>
</evidence>
<dbReference type="OrthoDB" id="196547at2759"/>
<organism evidence="4 5">
    <name type="scientific">Anaeramoeba ignava</name>
    <name type="common">Anaerobic marine amoeba</name>
    <dbReference type="NCBI Taxonomy" id="1746090"/>
    <lineage>
        <taxon>Eukaryota</taxon>
        <taxon>Metamonada</taxon>
        <taxon>Anaeramoebidae</taxon>
        <taxon>Anaeramoeba</taxon>
    </lineage>
</organism>
<dbReference type="AlphaFoldDB" id="A0A9Q0LGU4"/>
<dbReference type="SMART" id="SM00315">
    <property type="entry name" value="RGS"/>
    <property type="match status" value="1"/>
</dbReference>
<accession>A0A9Q0LGU4</accession>
<evidence type="ECO:0000256" key="2">
    <source>
        <dbReference type="SAM" id="MobiDB-lite"/>
    </source>
</evidence>